<dbReference type="Gene3D" id="1.10.357.10">
    <property type="entry name" value="Tetracycline Repressor, domain 2"/>
    <property type="match status" value="1"/>
</dbReference>
<dbReference type="GO" id="GO:0000976">
    <property type="term" value="F:transcription cis-regulatory region binding"/>
    <property type="evidence" value="ECO:0007669"/>
    <property type="project" value="TreeGrafter"/>
</dbReference>
<feature type="DNA-binding region" description="H-T-H motif" evidence="4">
    <location>
        <begin position="32"/>
        <end position="51"/>
    </location>
</feature>
<organism evidence="6 7">
    <name type="scientific">Paenibacillus apii</name>
    <dbReference type="NCBI Taxonomy" id="1850370"/>
    <lineage>
        <taxon>Bacteria</taxon>
        <taxon>Bacillati</taxon>
        <taxon>Bacillota</taxon>
        <taxon>Bacilli</taxon>
        <taxon>Bacillales</taxon>
        <taxon>Paenibacillaceae</taxon>
        <taxon>Paenibacillus</taxon>
    </lineage>
</organism>
<evidence type="ECO:0000313" key="7">
    <source>
        <dbReference type="Proteomes" id="UP000480151"/>
    </source>
</evidence>
<comment type="caution">
    <text evidence="6">The sequence shown here is derived from an EMBL/GenBank/DDBJ whole genome shotgun (WGS) entry which is preliminary data.</text>
</comment>
<dbReference type="PROSITE" id="PS50977">
    <property type="entry name" value="HTH_TETR_2"/>
    <property type="match status" value="1"/>
</dbReference>
<dbReference type="InterPro" id="IPR009057">
    <property type="entry name" value="Homeodomain-like_sf"/>
</dbReference>
<feature type="domain" description="HTH tetR-type" evidence="5">
    <location>
        <begin position="9"/>
        <end position="69"/>
    </location>
</feature>
<dbReference type="PANTHER" id="PTHR30055">
    <property type="entry name" value="HTH-TYPE TRANSCRIPTIONAL REGULATOR RUTR"/>
    <property type="match status" value="1"/>
</dbReference>
<dbReference type="InterPro" id="IPR023772">
    <property type="entry name" value="DNA-bd_HTH_TetR-type_CS"/>
</dbReference>
<dbReference type="InterPro" id="IPR036271">
    <property type="entry name" value="Tet_transcr_reg_TetR-rel_C_sf"/>
</dbReference>
<evidence type="ECO:0000256" key="1">
    <source>
        <dbReference type="ARBA" id="ARBA00023015"/>
    </source>
</evidence>
<keyword evidence="3" id="KW-0804">Transcription</keyword>
<dbReference type="SUPFAM" id="SSF46689">
    <property type="entry name" value="Homeodomain-like"/>
    <property type="match status" value="1"/>
</dbReference>
<reference evidence="6 7" key="1">
    <citation type="submission" date="2020-02" db="EMBL/GenBank/DDBJ databases">
        <authorList>
            <person name="Gao J."/>
            <person name="Sun J."/>
        </authorList>
    </citation>
    <scope>NUCLEOTIDE SEQUENCE [LARGE SCALE GENOMIC DNA]</scope>
    <source>
        <strain evidence="6 7">7124</strain>
    </source>
</reference>
<sequence length="198" mass="22557">MTKMTAEAPLTREMILNAAEQVLRRYGPEKTSVVDIAKFLQVSHGTLYRHFPSKAALREAVTERWLYNSILLPLQAEAEKQEGSAEVRLRLWVETLISKKRTYAAEEPEMFAMYAAVTIEAEELIKVHVNGLVRQIESILEYGVETKEFQSGNAANKARAFFLATSTFHHPAHAPEWKNPEIDKEFDAVWQLLLSGLR</sequence>
<dbReference type="GO" id="GO:0003700">
    <property type="term" value="F:DNA-binding transcription factor activity"/>
    <property type="evidence" value="ECO:0007669"/>
    <property type="project" value="TreeGrafter"/>
</dbReference>
<dbReference type="Proteomes" id="UP000480151">
    <property type="component" value="Unassembled WGS sequence"/>
</dbReference>
<dbReference type="EMBL" id="JAAKGU010000012">
    <property type="protein sequence ID" value="NGM84812.1"/>
    <property type="molecule type" value="Genomic_DNA"/>
</dbReference>
<dbReference type="InterPro" id="IPR050109">
    <property type="entry name" value="HTH-type_TetR-like_transc_reg"/>
</dbReference>
<dbReference type="SUPFAM" id="SSF48498">
    <property type="entry name" value="Tetracyclin repressor-like, C-terminal domain"/>
    <property type="match status" value="1"/>
</dbReference>
<evidence type="ECO:0000313" key="6">
    <source>
        <dbReference type="EMBL" id="NGM84812.1"/>
    </source>
</evidence>
<evidence type="ECO:0000259" key="5">
    <source>
        <dbReference type="PROSITE" id="PS50977"/>
    </source>
</evidence>
<keyword evidence="7" id="KW-1185">Reference proteome</keyword>
<dbReference type="PANTHER" id="PTHR30055:SF151">
    <property type="entry name" value="TRANSCRIPTIONAL REGULATORY PROTEIN"/>
    <property type="match status" value="1"/>
</dbReference>
<keyword evidence="1" id="KW-0805">Transcription regulation</keyword>
<proteinExistence type="predicted"/>
<keyword evidence="2 4" id="KW-0238">DNA-binding</keyword>
<dbReference type="PROSITE" id="PS01081">
    <property type="entry name" value="HTH_TETR_1"/>
    <property type="match status" value="1"/>
</dbReference>
<evidence type="ECO:0000256" key="4">
    <source>
        <dbReference type="PROSITE-ProRule" id="PRU00335"/>
    </source>
</evidence>
<accession>A0A6M1PS31</accession>
<gene>
    <name evidence="6" type="ORF">G5B47_20630</name>
</gene>
<name>A0A6M1PS31_9BACL</name>
<dbReference type="Pfam" id="PF00440">
    <property type="entry name" value="TetR_N"/>
    <property type="match status" value="1"/>
</dbReference>
<dbReference type="PRINTS" id="PR00455">
    <property type="entry name" value="HTHTETR"/>
</dbReference>
<dbReference type="AlphaFoldDB" id="A0A6M1PS31"/>
<evidence type="ECO:0000256" key="3">
    <source>
        <dbReference type="ARBA" id="ARBA00023163"/>
    </source>
</evidence>
<dbReference type="Pfam" id="PF17935">
    <property type="entry name" value="TetR_C_27"/>
    <property type="match status" value="1"/>
</dbReference>
<evidence type="ECO:0000256" key="2">
    <source>
        <dbReference type="ARBA" id="ARBA00023125"/>
    </source>
</evidence>
<dbReference type="InterPro" id="IPR041478">
    <property type="entry name" value="TetR_C_27"/>
</dbReference>
<dbReference type="InterPro" id="IPR001647">
    <property type="entry name" value="HTH_TetR"/>
</dbReference>
<protein>
    <submittedName>
        <fullName evidence="6">TetR/AcrR family transcriptional regulator</fullName>
    </submittedName>
</protein>